<name>A0A0M3HJV6_ASCLU</name>
<feature type="transmembrane region" description="Helical" evidence="1">
    <location>
        <begin position="32"/>
        <end position="53"/>
    </location>
</feature>
<dbReference type="AlphaFoldDB" id="A0A0M3HJV6"/>
<keyword evidence="1" id="KW-0812">Transmembrane</keyword>
<keyword evidence="2" id="KW-1185">Reference proteome</keyword>
<dbReference type="Proteomes" id="UP000036681">
    <property type="component" value="Unplaced"/>
</dbReference>
<sequence length="55" mass="6218">MENREQEEIEPCVSITIDPNNNKLNVDDFDRICTIGMLIVINLLSLLLSTLILTS</sequence>
<reference evidence="3" key="1">
    <citation type="submission" date="2017-02" db="UniProtKB">
        <authorList>
            <consortium name="WormBaseParasite"/>
        </authorList>
    </citation>
    <scope>IDENTIFICATION</scope>
</reference>
<evidence type="ECO:0000313" key="3">
    <source>
        <dbReference type="WBParaSite" id="ALUE_0000180101-mRNA-1"/>
    </source>
</evidence>
<evidence type="ECO:0000313" key="2">
    <source>
        <dbReference type="Proteomes" id="UP000036681"/>
    </source>
</evidence>
<proteinExistence type="predicted"/>
<keyword evidence="1" id="KW-1133">Transmembrane helix</keyword>
<protein>
    <submittedName>
        <fullName evidence="3">Uncharacterized protein</fullName>
    </submittedName>
</protein>
<keyword evidence="1" id="KW-0472">Membrane</keyword>
<evidence type="ECO:0000256" key="1">
    <source>
        <dbReference type="SAM" id="Phobius"/>
    </source>
</evidence>
<organism evidence="2 3">
    <name type="scientific">Ascaris lumbricoides</name>
    <name type="common">Giant roundworm</name>
    <dbReference type="NCBI Taxonomy" id="6252"/>
    <lineage>
        <taxon>Eukaryota</taxon>
        <taxon>Metazoa</taxon>
        <taxon>Ecdysozoa</taxon>
        <taxon>Nematoda</taxon>
        <taxon>Chromadorea</taxon>
        <taxon>Rhabditida</taxon>
        <taxon>Spirurina</taxon>
        <taxon>Ascaridomorpha</taxon>
        <taxon>Ascaridoidea</taxon>
        <taxon>Ascarididae</taxon>
        <taxon>Ascaris</taxon>
    </lineage>
</organism>
<dbReference type="WBParaSite" id="ALUE_0000180101-mRNA-1">
    <property type="protein sequence ID" value="ALUE_0000180101-mRNA-1"/>
    <property type="gene ID" value="ALUE_0000180101"/>
</dbReference>
<accession>A0A0M3HJV6</accession>